<accession>A0A143PQY2</accession>
<feature type="transmembrane region" description="Helical" evidence="1">
    <location>
        <begin position="288"/>
        <end position="315"/>
    </location>
</feature>
<protein>
    <submittedName>
        <fullName evidence="2">HupE / UreJ protein</fullName>
    </submittedName>
</protein>
<dbReference type="EMBL" id="CP015136">
    <property type="protein sequence ID" value="AMY10563.1"/>
    <property type="molecule type" value="Genomic_DNA"/>
</dbReference>
<evidence type="ECO:0000256" key="1">
    <source>
        <dbReference type="SAM" id="Phobius"/>
    </source>
</evidence>
<feature type="transmembrane region" description="Helical" evidence="1">
    <location>
        <begin position="174"/>
        <end position="194"/>
    </location>
</feature>
<evidence type="ECO:0000313" key="2">
    <source>
        <dbReference type="EMBL" id="AMY10563.1"/>
    </source>
</evidence>
<sequence length="351" mass="37248">MTAVWAGSPRIAGSHPAPFSYLDITVASDRLSGTVVLHAIDVARALDMPDPSALANEEVVTAQADGIVTLVTTRVAIEADGTPITWVIDRVEPMPGQDAVGVAWHAALSRPAGHLGLGARLFPEDATHQTFVTVYEAGRVTWQEVLNRDRVRADHYTGTPQGRMAVLRRFVASGIHHIAIGPDHILFLIGLLLPGGRLRRLLAIVTAFTLGHSITLALATLSILTPPSHIVEPLIALSIVFVGADNLFVGSRERDIRAWVALAFGLVHGFGFASVLRDTGLPSAALGVSLFAFNLGVEIGQAVIVLIAALGLGLLRRHRPAWSGLVATAGSALVMLAGAYWFVERVLQGRA</sequence>
<keyword evidence="3" id="KW-1185">Reference proteome</keyword>
<organism evidence="2 3">
    <name type="scientific">Luteitalea pratensis</name>
    <dbReference type="NCBI Taxonomy" id="1855912"/>
    <lineage>
        <taxon>Bacteria</taxon>
        <taxon>Pseudomonadati</taxon>
        <taxon>Acidobacteriota</taxon>
        <taxon>Vicinamibacteria</taxon>
        <taxon>Vicinamibacterales</taxon>
        <taxon>Vicinamibacteraceae</taxon>
        <taxon>Luteitalea</taxon>
    </lineage>
</organism>
<dbReference type="Proteomes" id="UP000076079">
    <property type="component" value="Chromosome"/>
</dbReference>
<keyword evidence="1" id="KW-1133">Transmembrane helix</keyword>
<dbReference type="KEGG" id="abac:LuPra_03799"/>
<feature type="transmembrane region" description="Helical" evidence="1">
    <location>
        <begin position="201"/>
        <end position="224"/>
    </location>
</feature>
<name>A0A143PQY2_LUTPR</name>
<dbReference type="InterPro" id="IPR032809">
    <property type="entry name" value="Put_HupE_UreJ"/>
</dbReference>
<feature type="transmembrane region" description="Helical" evidence="1">
    <location>
        <begin position="322"/>
        <end position="343"/>
    </location>
</feature>
<reference evidence="2 3" key="1">
    <citation type="journal article" date="2016" name="Genome Announc.">
        <title>First Complete Genome Sequence of a Subdivision 6 Acidobacterium Strain.</title>
        <authorList>
            <person name="Huang S."/>
            <person name="Vieira S."/>
            <person name="Bunk B."/>
            <person name="Riedel T."/>
            <person name="Sproer C."/>
            <person name="Overmann J."/>
        </authorList>
    </citation>
    <scope>NUCLEOTIDE SEQUENCE [LARGE SCALE GENOMIC DNA]</scope>
    <source>
        <strain evidence="3">DSM 100886 HEG_-6_39</strain>
    </source>
</reference>
<feature type="transmembrane region" description="Helical" evidence="1">
    <location>
        <begin position="230"/>
        <end position="249"/>
    </location>
</feature>
<proteinExistence type="predicted"/>
<dbReference type="AlphaFoldDB" id="A0A143PQY2"/>
<dbReference type="STRING" id="1855912.LuPra_03799"/>
<reference evidence="3" key="2">
    <citation type="submission" date="2016-04" db="EMBL/GenBank/DDBJ databases">
        <title>First Complete Genome Sequence of a Subdivision 6 Acidobacterium.</title>
        <authorList>
            <person name="Huang S."/>
            <person name="Vieira S."/>
            <person name="Bunk B."/>
            <person name="Riedel T."/>
            <person name="Sproeer C."/>
            <person name="Overmann J."/>
        </authorList>
    </citation>
    <scope>NUCLEOTIDE SEQUENCE [LARGE SCALE GENOMIC DNA]</scope>
    <source>
        <strain evidence="3">DSM 100886 HEG_-6_39</strain>
    </source>
</reference>
<dbReference type="Pfam" id="PF13795">
    <property type="entry name" value="HupE_UreJ_2"/>
    <property type="match status" value="1"/>
</dbReference>
<evidence type="ECO:0000313" key="3">
    <source>
        <dbReference type="Proteomes" id="UP000076079"/>
    </source>
</evidence>
<gene>
    <name evidence="2" type="ORF">LuPra_03799</name>
</gene>
<keyword evidence="1" id="KW-0472">Membrane</keyword>
<keyword evidence="1" id="KW-0812">Transmembrane</keyword>
<feature type="transmembrane region" description="Helical" evidence="1">
    <location>
        <begin position="256"/>
        <end position="276"/>
    </location>
</feature>